<accession>A0A8I0ESL6</accession>
<dbReference type="InterPro" id="IPR011008">
    <property type="entry name" value="Dimeric_a/b-barrel"/>
</dbReference>
<dbReference type="Gene3D" id="3.30.70.1060">
    <property type="entry name" value="Dimeric alpha+beta barrel"/>
    <property type="match status" value="1"/>
</dbReference>
<dbReference type="RefSeq" id="WP_187768790.1">
    <property type="nucleotide sequence ID" value="NZ_JACTVM010000001.1"/>
</dbReference>
<evidence type="ECO:0000313" key="4">
    <source>
        <dbReference type="Proteomes" id="UP000620591"/>
    </source>
</evidence>
<gene>
    <name evidence="3" type="ORF">IBG24_05040</name>
</gene>
<reference evidence="3" key="1">
    <citation type="submission" date="2020-09" db="EMBL/GenBank/DDBJ databases">
        <title>Novel species in genus Aeromicrobium.</title>
        <authorList>
            <person name="Zhang G."/>
        </authorList>
    </citation>
    <scope>NUCLEOTIDE SEQUENCE</scope>
    <source>
        <strain evidence="3">Zg-636</strain>
    </source>
</reference>
<protein>
    <recommendedName>
        <fullName evidence="2">YCII-related domain-containing protein</fullName>
    </recommendedName>
</protein>
<comment type="similarity">
    <text evidence="1">Belongs to the YciI family.</text>
</comment>
<evidence type="ECO:0000256" key="1">
    <source>
        <dbReference type="ARBA" id="ARBA00007689"/>
    </source>
</evidence>
<sequence length="113" mass="11965">MSKFLISFAEGAMDIPEEEIPAVVAAAHAAVEQARAADAWVLGGGLMHHELSTVVYPDGTVADGPDPQRHSHLAGLGVVDVESLEDALEWAATFAAACRCVLEVREFIPEPES</sequence>
<comment type="caution">
    <text evidence="3">The sequence shown here is derived from an EMBL/GenBank/DDBJ whole genome shotgun (WGS) entry which is preliminary data.</text>
</comment>
<dbReference type="InterPro" id="IPR005545">
    <property type="entry name" value="YCII"/>
</dbReference>
<feature type="domain" description="YCII-related" evidence="2">
    <location>
        <begin position="18"/>
        <end position="106"/>
    </location>
</feature>
<proteinExistence type="inferred from homology"/>
<dbReference type="Proteomes" id="UP000620591">
    <property type="component" value="Unassembled WGS sequence"/>
</dbReference>
<dbReference type="EMBL" id="JACTVM010000001">
    <property type="protein sequence ID" value="MBC9225676.1"/>
    <property type="molecule type" value="Genomic_DNA"/>
</dbReference>
<name>A0A8I0ESL6_9ACTN</name>
<dbReference type="Pfam" id="PF03795">
    <property type="entry name" value="YCII"/>
    <property type="match status" value="1"/>
</dbReference>
<dbReference type="SUPFAM" id="SSF54909">
    <property type="entry name" value="Dimeric alpha+beta barrel"/>
    <property type="match status" value="1"/>
</dbReference>
<evidence type="ECO:0000259" key="2">
    <source>
        <dbReference type="Pfam" id="PF03795"/>
    </source>
</evidence>
<organism evidence="3 4">
    <name type="scientific">Aeromicrobium senzhongii</name>
    <dbReference type="NCBI Taxonomy" id="2663859"/>
    <lineage>
        <taxon>Bacteria</taxon>
        <taxon>Bacillati</taxon>
        <taxon>Actinomycetota</taxon>
        <taxon>Actinomycetes</taxon>
        <taxon>Propionibacteriales</taxon>
        <taxon>Nocardioidaceae</taxon>
        <taxon>Aeromicrobium</taxon>
    </lineage>
</organism>
<evidence type="ECO:0000313" key="3">
    <source>
        <dbReference type="EMBL" id="MBC9225676.1"/>
    </source>
</evidence>
<dbReference type="AlphaFoldDB" id="A0A8I0ESL6"/>